<dbReference type="Gene3D" id="1.10.1200.270">
    <property type="entry name" value="Methyltransferase, alpha-helical capping domain"/>
    <property type="match status" value="1"/>
</dbReference>
<evidence type="ECO:0000313" key="6">
    <source>
        <dbReference type="Proteomes" id="UP000238479"/>
    </source>
</evidence>
<dbReference type="SUPFAM" id="SSF53335">
    <property type="entry name" value="S-adenosyl-L-methionine-dependent methyltransferases"/>
    <property type="match status" value="1"/>
</dbReference>
<reference evidence="5 6" key="1">
    <citation type="journal article" date="2018" name="Nat. Genet.">
        <title>The Rosa genome provides new insights in the design of modern roses.</title>
        <authorList>
            <person name="Bendahmane M."/>
        </authorList>
    </citation>
    <scope>NUCLEOTIDE SEQUENCE [LARGE SCALE GENOMIC DNA]</scope>
    <source>
        <strain evidence="6">cv. Old Blush</strain>
    </source>
</reference>
<dbReference type="InterPro" id="IPR029063">
    <property type="entry name" value="SAM-dependent_MTases_sf"/>
</dbReference>
<dbReference type="GO" id="GO:0032259">
    <property type="term" value="P:methylation"/>
    <property type="evidence" value="ECO:0007669"/>
    <property type="project" value="UniProtKB-KW"/>
</dbReference>
<organism evidence="5 6">
    <name type="scientific">Rosa chinensis</name>
    <name type="common">China rose</name>
    <dbReference type="NCBI Taxonomy" id="74649"/>
    <lineage>
        <taxon>Eukaryota</taxon>
        <taxon>Viridiplantae</taxon>
        <taxon>Streptophyta</taxon>
        <taxon>Embryophyta</taxon>
        <taxon>Tracheophyta</taxon>
        <taxon>Spermatophyta</taxon>
        <taxon>Magnoliopsida</taxon>
        <taxon>eudicotyledons</taxon>
        <taxon>Gunneridae</taxon>
        <taxon>Pentapetalae</taxon>
        <taxon>rosids</taxon>
        <taxon>fabids</taxon>
        <taxon>Rosales</taxon>
        <taxon>Rosaceae</taxon>
        <taxon>Rosoideae</taxon>
        <taxon>Rosoideae incertae sedis</taxon>
        <taxon>Rosa</taxon>
    </lineage>
</organism>
<dbReference type="OMA" id="RGRIHYP"/>
<sequence>MAAEDTSKVCEAHPMIGGDGPNSYAKNSTFQQGVLDVAKELIRKAIAEKLDIDISSSSTSFKIADLGCSVGPNTFFAVENIVEAVELKYQGQGMNSQIPEFQVFFNDHTSNDFNILFKSLPQNRRYYAAGVPGSFYGRLFPNASIHIAHSSYGIHFLSRVPKAVMDRNSPAWNKGHIWYSNSTDEVVRAYKAQYAEDMECFLHARAQETVHGGLMLLTFPGSPAGFPHSRSVVGLELLGSCLMDLVRKGVVSEEKVDSFNMPVYSMSPQELEVAVKRNG</sequence>
<dbReference type="EMBL" id="PDCK01000045">
    <property type="protein sequence ID" value="PRQ15890.1"/>
    <property type="molecule type" value="Genomic_DNA"/>
</dbReference>
<keyword evidence="6" id="KW-1185">Reference proteome</keyword>
<dbReference type="OrthoDB" id="1523883at2759"/>
<dbReference type="Gene3D" id="3.40.50.150">
    <property type="entry name" value="Vaccinia Virus protein VP39"/>
    <property type="match status" value="1"/>
</dbReference>
<dbReference type="InterPro" id="IPR042086">
    <property type="entry name" value="MeTrfase_capping"/>
</dbReference>
<dbReference type="GO" id="GO:0046872">
    <property type="term" value="F:metal ion binding"/>
    <property type="evidence" value="ECO:0007669"/>
    <property type="project" value="UniProtKB-KW"/>
</dbReference>
<dbReference type="PANTHER" id="PTHR31009">
    <property type="entry name" value="S-ADENOSYL-L-METHIONINE:CARBOXYL METHYLTRANSFERASE FAMILY PROTEIN"/>
    <property type="match status" value="1"/>
</dbReference>
<keyword evidence="3" id="KW-0479">Metal-binding</keyword>
<dbReference type="EC" id="2.1.1.50" evidence="5"/>
<dbReference type="InterPro" id="IPR005299">
    <property type="entry name" value="MeTrfase_7"/>
</dbReference>
<comment type="caution">
    <text evidence="5">The sequence shown here is derived from an EMBL/GenBank/DDBJ whole genome shotgun (WGS) entry which is preliminary data.</text>
</comment>
<evidence type="ECO:0000256" key="1">
    <source>
        <dbReference type="ARBA" id="ARBA00022603"/>
    </source>
</evidence>
<name>A0A2P6P1T6_ROSCH</name>
<evidence type="ECO:0000256" key="2">
    <source>
        <dbReference type="ARBA" id="ARBA00022679"/>
    </source>
</evidence>
<gene>
    <name evidence="5" type="ORF">RchiOBHm_Chr7g0178301</name>
</gene>
<keyword evidence="1 5" id="KW-0489">Methyltransferase</keyword>
<dbReference type="FunFam" id="3.40.50.150:FF:000103">
    <property type="entry name" value="SABATH methyltransferase 1"/>
    <property type="match status" value="1"/>
</dbReference>
<dbReference type="Pfam" id="PF03492">
    <property type="entry name" value="Methyltransf_7"/>
    <property type="match status" value="1"/>
</dbReference>
<accession>A0A2P6P1T6</accession>
<evidence type="ECO:0000256" key="3">
    <source>
        <dbReference type="ARBA" id="ARBA00022723"/>
    </source>
</evidence>
<dbReference type="Gramene" id="PRQ15890">
    <property type="protein sequence ID" value="PRQ15890"/>
    <property type="gene ID" value="RchiOBHm_Chr7g0178301"/>
</dbReference>
<keyword evidence="4" id="KW-0460">Magnesium</keyword>
<evidence type="ECO:0000256" key="4">
    <source>
        <dbReference type="ARBA" id="ARBA00022842"/>
    </source>
</evidence>
<keyword evidence="2 5" id="KW-0808">Transferase</keyword>
<protein>
    <submittedName>
        <fullName evidence="5">Putative loganate O-methyltransferase</fullName>
        <ecNumber evidence="5">2.1.1.50</ecNumber>
    </submittedName>
</protein>
<dbReference type="GO" id="GO:0030749">
    <property type="term" value="F:loganate O-methyltransferase activity"/>
    <property type="evidence" value="ECO:0007669"/>
    <property type="project" value="UniProtKB-EC"/>
</dbReference>
<dbReference type="Proteomes" id="UP000238479">
    <property type="component" value="Chromosome 7"/>
</dbReference>
<evidence type="ECO:0000313" key="5">
    <source>
        <dbReference type="EMBL" id="PRQ15890.1"/>
    </source>
</evidence>
<proteinExistence type="predicted"/>
<dbReference type="AlphaFoldDB" id="A0A2P6P1T6"/>